<evidence type="ECO:0000256" key="1">
    <source>
        <dbReference type="SAM" id="Phobius"/>
    </source>
</evidence>
<keyword evidence="1" id="KW-0472">Membrane</keyword>
<evidence type="ECO:0000313" key="4">
    <source>
        <dbReference type="Proteomes" id="UP000316855"/>
    </source>
</evidence>
<keyword evidence="1" id="KW-1133">Transmembrane helix</keyword>
<dbReference type="KEGG" id="gax:Pan161_25500"/>
<organism evidence="3 4">
    <name type="scientific">Gimesia algae</name>
    <dbReference type="NCBI Taxonomy" id="2527971"/>
    <lineage>
        <taxon>Bacteria</taxon>
        <taxon>Pseudomonadati</taxon>
        <taxon>Planctomycetota</taxon>
        <taxon>Planctomycetia</taxon>
        <taxon>Planctomycetales</taxon>
        <taxon>Planctomycetaceae</taxon>
        <taxon>Gimesia</taxon>
    </lineage>
</organism>
<dbReference type="Proteomes" id="UP000316855">
    <property type="component" value="Chromosome"/>
</dbReference>
<name>A0A517VD14_9PLAN</name>
<dbReference type="RefSeq" id="WP_145227184.1">
    <property type="nucleotide sequence ID" value="NZ_CP036343.1"/>
</dbReference>
<gene>
    <name evidence="3" type="ORF">Pan161_25500</name>
</gene>
<keyword evidence="4" id="KW-1185">Reference proteome</keyword>
<accession>A0A517VD14</accession>
<dbReference type="OrthoDB" id="165999at2"/>
<dbReference type="EMBL" id="CP036343">
    <property type="protein sequence ID" value="QDT90896.1"/>
    <property type="molecule type" value="Genomic_DNA"/>
</dbReference>
<evidence type="ECO:0000313" key="3">
    <source>
        <dbReference type="EMBL" id="QDT90896.1"/>
    </source>
</evidence>
<dbReference type="Pfam" id="PF12158">
    <property type="entry name" value="DUF3592"/>
    <property type="match status" value="1"/>
</dbReference>
<feature type="transmembrane region" description="Helical" evidence="1">
    <location>
        <begin position="12"/>
        <end position="32"/>
    </location>
</feature>
<feature type="transmembrane region" description="Helical" evidence="1">
    <location>
        <begin position="134"/>
        <end position="156"/>
    </location>
</feature>
<proteinExistence type="predicted"/>
<dbReference type="InterPro" id="IPR021994">
    <property type="entry name" value="DUF3592"/>
</dbReference>
<evidence type="ECO:0000259" key="2">
    <source>
        <dbReference type="Pfam" id="PF12158"/>
    </source>
</evidence>
<feature type="domain" description="DUF3592" evidence="2">
    <location>
        <begin position="46"/>
        <end position="128"/>
    </location>
</feature>
<sequence length="165" mass="18404">MYDDQLNDNLKALSLLILVLGLVMICYGSYLIRRAQQSESWPTTAGKISRSEMILSDVDNDTAKFNIAYDFVVNEIRYTSDVYRFGANGQASSVSKIREKHEQYPAGGNVVVAYNPDNPADAVLEPGAASNGHLFLVLGIGIGILGPLFFRIKYWFWMKSSTIRK</sequence>
<dbReference type="AlphaFoldDB" id="A0A517VD14"/>
<keyword evidence="1" id="KW-0812">Transmembrane</keyword>
<reference evidence="3 4" key="1">
    <citation type="submission" date="2019-02" db="EMBL/GenBank/DDBJ databases">
        <title>Deep-cultivation of Planctomycetes and their phenomic and genomic characterization uncovers novel biology.</title>
        <authorList>
            <person name="Wiegand S."/>
            <person name="Jogler M."/>
            <person name="Boedeker C."/>
            <person name="Pinto D."/>
            <person name="Vollmers J."/>
            <person name="Rivas-Marin E."/>
            <person name="Kohn T."/>
            <person name="Peeters S.H."/>
            <person name="Heuer A."/>
            <person name="Rast P."/>
            <person name="Oberbeckmann S."/>
            <person name="Bunk B."/>
            <person name="Jeske O."/>
            <person name="Meyerdierks A."/>
            <person name="Storesund J.E."/>
            <person name="Kallscheuer N."/>
            <person name="Luecker S."/>
            <person name="Lage O.M."/>
            <person name="Pohl T."/>
            <person name="Merkel B.J."/>
            <person name="Hornburger P."/>
            <person name="Mueller R.-W."/>
            <person name="Bruemmer F."/>
            <person name="Labrenz M."/>
            <person name="Spormann A.M."/>
            <person name="Op den Camp H."/>
            <person name="Overmann J."/>
            <person name="Amann R."/>
            <person name="Jetten M.S.M."/>
            <person name="Mascher T."/>
            <person name="Medema M.H."/>
            <person name="Devos D.P."/>
            <person name="Kaster A.-K."/>
            <person name="Ovreas L."/>
            <person name="Rohde M."/>
            <person name="Galperin M.Y."/>
            <person name="Jogler C."/>
        </authorList>
    </citation>
    <scope>NUCLEOTIDE SEQUENCE [LARGE SCALE GENOMIC DNA]</scope>
    <source>
        <strain evidence="3 4">Pan161</strain>
    </source>
</reference>
<protein>
    <recommendedName>
        <fullName evidence="2">DUF3592 domain-containing protein</fullName>
    </recommendedName>
</protein>